<proteinExistence type="predicted"/>
<evidence type="ECO:0000313" key="1">
    <source>
        <dbReference type="EMBL" id="CAG6733818.1"/>
    </source>
</evidence>
<accession>A0A8D8YRZ2</accession>
<reference evidence="1" key="1">
    <citation type="submission" date="2021-05" db="EMBL/GenBank/DDBJ databases">
        <authorList>
            <person name="Alioto T."/>
            <person name="Alioto T."/>
            <person name="Gomez Garrido J."/>
        </authorList>
    </citation>
    <scope>NUCLEOTIDE SEQUENCE</scope>
</reference>
<name>A0A8D8YRZ2_9HEMI</name>
<dbReference type="AlphaFoldDB" id="A0A8D8YRZ2"/>
<dbReference type="EMBL" id="HBUF01390946">
    <property type="protein sequence ID" value="CAG6733818.1"/>
    <property type="molecule type" value="Transcribed_RNA"/>
</dbReference>
<organism evidence="1">
    <name type="scientific">Cacopsylla melanoneura</name>
    <dbReference type="NCBI Taxonomy" id="428564"/>
    <lineage>
        <taxon>Eukaryota</taxon>
        <taxon>Metazoa</taxon>
        <taxon>Ecdysozoa</taxon>
        <taxon>Arthropoda</taxon>
        <taxon>Hexapoda</taxon>
        <taxon>Insecta</taxon>
        <taxon>Pterygota</taxon>
        <taxon>Neoptera</taxon>
        <taxon>Paraneoptera</taxon>
        <taxon>Hemiptera</taxon>
        <taxon>Sternorrhyncha</taxon>
        <taxon>Psylloidea</taxon>
        <taxon>Psyllidae</taxon>
        <taxon>Psyllinae</taxon>
        <taxon>Cacopsylla</taxon>
    </lineage>
</organism>
<protein>
    <submittedName>
        <fullName evidence="1">Uncharacterized protein</fullName>
    </submittedName>
</protein>
<sequence length="105" mass="12310">MYIGKVAREMNVGKKGQDRRLQWFGHVERNAMYVGKVVREMNVGKEDRKGGRKTWIDNIHENRREKELLGSRNGSTKKTFINAWVINDLNFKPIKVSSEYLGPFR</sequence>